<dbReference type="Proteomes" id="UP000664521">
    <property type="component" value="Unassembled WGS sequence"/>
</dbReference>
<comment type="caution">
    <text evidence="6">The sequence shown here is derived from an EMBL/GenBank/DDBJ whole genome shotgun (WGS) entry which is preliminary data.</text>
</comment>
<feature type="region of interest" description="Disordered" evidence="4">
    <location>
        <begin position="1"/>
        <end position="228"/>
    </location>
</feature>
<feature type="compositionally biased region" description="Polar residues" evidence="4">
    <location>
        <begin position="13"/>
        <end position="142"/>
    </location>
</feature>
<evidence type="ECO:0000256" key="4">
    <source>
        <dbReference type="SAM" id="MobiDB-lite"/>
    </source>
</evidence>
<dbReference type="PANTHER" id="PTHR10328">
    <property type="entry name" value="PROTEIN MAX MYC-ASSOCIATED FACTOR X"/>
    <property type="match status" value="1"/>
</dbReference>
<feature type="compositionally biased region" description="Polar residues" evidence="4">
    <location>
        <begin position="150"/>
        <end position="164"/>
    </location>
</feature>
<proteinExistence type="predicted"/>
<protein>
    <recommendedName>
        <fullName evidence="5">BHLH domain-containing protein</fullName>
    </recommendedName>
</protein>
<dbReference type="SMART" id="SM00353">
    <property type="entry name" value="HLH"/>
    <property type="match status" value="1"/>
</dbReference>
<evidence type="ECO:0000256" key="2">
    <source>
        <dbReference type="ARBA" id="ARBA00023242"/>
    </source>
</evidence>
<keyword evidence="3" id="KW-0175">Coiled coil</keyword>
<keyword evidence="2" id="KW-0539">Nucleus</keyword>
<dbReference type="GO" id="GO:0003677">
    <property type="term" value="F:DNA binding"/>
    <property type="evidence" value="ECO:0007669"/>
    <property type="project" value="UniProtKB-KW"/>
</dbReference>
<evidence type="ECO:0000313" key="6">
    <source>
        <dbReference type="EMBL" id="CAF9921421.1"/>
    </source>
</evidence>
<dbReference type="AlphaFoldDB" id="A0A8H3FB55"/>
<evidence type="ECO:0000259" key="5">
    <source>
        <dbReference type="PROSITE" id="PS50888"/>
    </source>
</evidence>
<accession>A0A8H3FB55</accession>
<sequence>MSRIWESPPPNGLPTNNNSSRQAQLPSIATLTNNLPAGTNGQTSSPTYPPNNRDSDQWPSQPQSTRSSAYSSGPNGYYQSSGLSSPHRASNSSQLGATSHPTDFPFVNSQASPGFAPAQQSLGLPTLNQHNDGSQFRSSQEFPPQESRRSSLGSQVNNGFSNLHLNGASAPSPYAGSTNASQSSIAVSLQRERGMNPAVNGLRNSRASSNMQHPISPLNPMPGESRHAFSTRTAPVISANPMKEVYNADKPTAGQPYAFPDPEFSNRSSGSGDDPRSTTTAMSRRNSDHTSVTSSIFTTDSRLPPGQHRLDDGKLSDTVDFIGVGTDIHVPEMSGAHHHSLPHKQVSQLTGESDSPDAASPYSRTPALRASHKMAERKRRTEMKYLFDALRAQIPASHGSKSSKWEILSKASDYIKSLENSISACRQAQEQLGMADHELDRMRRENEALRHENHRLFQEIDHYRQPSRPAGHAPPMGFGQGPDPSRSLPPLTGNVTPTTTMQGVQYTEERR</sequence>
<dbReference type="PANTHER" id="PTHR10328:SF15">
    <property type="entry name" value="BHLH TRANSCRIPTION FACTOR"/>
    <property type="match status" value="1"/>
</dbReference>
<feature type="compositionally biased region" description="Polar residues" evidence="4">
    <location>
        <begin position="175"/>
        <end position="187"/>
    </location>
</feature>
<dbReference type="SUPFAM" id="SSF47459">
    <property type="entry name" value="HLH, helix-loop-helix DNA-binding domain"/>
    <property type="match status" value="1"/>
</dbReference>
<evidence type="ECO:0000313" key="7">
    <source>
        <dbReference type="Proteomes" id="UP000664521"/>
    </source>
</evidence>
<dbReference type="EMBL" id="CAJPDS010000028">
    <property type="protein sequence ID" value="CAF9921421.1"/>
    <property type="molecule type" value="Genomic_DNA"/>
</dbReference>
<gene>
    <name evidence="6" type="ORF">HETSPECPRED_004535</name>
</gene>
<feature type="region of interest" description="Disordered" evidence="4">
    <location>
        <begin position="247"/>
        <end position="314"/>
    </location>
</feature>
<organism evidence="6 7">
    <name type="scientific">Heterodermia speciosa</name>
    <dbReference type="NCBI Taxonomy" id="116794"/>
    <lineage>
        <taxon>Eukaryota</taxon>
        <taxon>Fungi</taxon>
        <taxon>Dikarya</taxon>
        <taxon>Ascomycota</taxon>
        <taxon>Pezizomycotina</taxon>
        <taxon>Lecanoromycetes</taxon>
        <taxon>OSLEUM clade</taxon>
        <taxon>Lecanoromycetidae</taxon>
        <taxon>Caliciales</taxon>
        <taxon>Physciaceae</taxon>
        <taxon>Heterodermia</taxon>
    </lineage>
</organism>
<feature type="compositionally biased region" description="Polar residues" evidence="4">
    <location>
        <begin position="493"/>
        <end position="505"/>
    </location>
</feature>
<dbReference type="InterPro" id="IPR011598">
    <property type="entry name" value="bHLH_dom"/>
</dbReference>
<dbReference type="InterPro" id="IPR036638">
    <property type="entry name" value="HLH_DNA-bd_sf"/>
</dbReference>
<keyword evidence="1" id="KW-0238">DNA-binding</keyword>
<feature type="compositionally biased region" description="Polar residues" evidence="4">
    <location>
        <begin position="202"/>
        <end position="213"/>
    </location>
</feature>
<feature type="domain" description="BHLH" evidence="5">
    <location>
        <begin position="367"/>
        <end position="418"/>
    </location>
</feature>
<evidence type="ECO:0000256" key="1">
    <source>
        <dbReference type="ARBA" id="ARBA00023125"/>
    </source>
</evidence>
<reference evidence="6" key="1">
    <citation type="submission" date="2021-03" db="EMBL/GenBank/DDBJ databases">
        <authorList>
            <person name="Tagirdzhanova G."/>
        </authorList>
    </citation>
    <scope>NUCLEOTIDE SEQUENCE</scope>
</reference>
<dbReference type="GO" id="GO:0045944">
    <property type="term" value="P:positive regulation of transcription by RNA polymerase II"/>
    <property type="evidence" value="ECO:0007669"/>
    <property type="project" value="TreeGrafter"/>
</dbReference>
<evidence type="ECO:0000256" key="3">
    <source>
        <dbReference type="SAM" id="Coils"/>
    </source>
</evidence>
<dbReference type="Pfam" id="PF00010">
    <property type="entry name" value="HLH"/>
    <property type="match status" value="1"/>
</dbReference>
<feature type="coiled-coil region" evidence="3">
    <location>
        <begin position="425"/>
        <end position="459"/>
    </location>
</feature>
<dbReference type="GO" id="GO:0090575">
    <property type="term" value="C:RNA polymerase II transcription regulator complex"/>
    <property type="evidence" value="ECO:0007669"/>
    <property type="project" value="TreeGrafter"/>
</dbReference>
<dbReference type="PROSITE" id="PS50888">
    <property type="entry name" value="BHLH"/>
    <property type="match status" value="1"/>
</dbReference>
<dbReference type="GO" id="GO:0003700">
    <property type="term" value="F:DNA-binding transcription factor activity"/>
    <property type="evidence" value="ECO:0007669"/>
    <property type="project" value="TreeGrafter"/>
</dbReference>
<name>A0A8H3FB55_9LECA</name>
<feature type="compositionally biased region" description="Polar residues" evidence="4">
    <location>
        <begin position="265"/>
        <end position="301"/>
    </location>
</feature>
<feature type="region of interest" description="Disordered" evidence="4">
    <location>
        <begin position="462"/>
        <end position="511"/>
    </location>
</feature>
<keyword evidence="7" id="KW-1185">Reference proteome</keyword>
<dbReference type="GO" id="GO:0046983">
    <property type="term" value="F:protein dimerization activity"/>
    <property type="evidence" value="ECO:0007669"/>
    <property type="project" value="InterPro"/>
</dbReference>
<dbReference type="Gene3D" id="4.10.280.10">
    <property type="entry name" value="Helix-loop-helix DNA-binding domain"/>
    <property type="match status" value="1"/>
</dbReference>
<dbReference type="OrthoDB" id="8964853at2759"/>
<feature type="region of interest" description="Disordered" evidence="4">
    <location>
        <begin position="331"/>
        <end position="374"/>
    </location>
</feature>